<keyword evidence="1" id="KW-0732">Signal</keyword>
<dbReference type="PROSITE" id="PS01098">
    <property type="entry name" value="LIPASE_GDSL_SER"/>
    <property type="match status" value="1"/>
</dbReference>
<organism evidence="3 4">
    <name type="scientific">Marinobacterium alkalitolerans</name>
    <dbReference type="NCBI Taxonomy" id="1542925"/>
    <lineage>
        <taxon>Bacteria</taxon>
        <taxon>Pseudomonadati</taxon>
        <taxon>Pseudomonadota</taxon>
        <taxon>Gammaproteobacteria</taxon>
        <taxon>Oceanospirillales</taxon>
        <taxon>Oceanospirillaceae</taxon>
        <taxon>Marinobacterium</taxon>
    </lineage>
</organism>
<accession>A0ABS3Z8U9</accession>
<dbReference type="PANTHER" id="PTHR30383:SF24">
    <property type="entry name" value="THIOESTERASE 1_PROTEASE 1_LYSOPHOSPHOLIPASE L1"/>
    <property type="match status" value="1"/>
</dbReference>
<dbReference type="InterPro" id="IPR008265">
    <property type="entry name" value="Lipase_GDSL_AS"/>
</dbReference>
<dbReference type="Pfam" id="PF13472">
    <property type="entry name" value="Lipase_GDSL_2"/>
    <property type="match status" value="1"/>
</dbReference>
<evidence type="ECO:0000259" key="2">
    <source>
        <dbReference type="Pfam" id="PF13472"/>
    </source>
</evidence>
<dbReference type="InterPro" id="IPR036514">
    <property type="entry name" value="SGNH_hydro_sf"/>
</dbReference>
<feature type="signal peptide" evidence="1">
    <location>
        <begin position="1"/>
        <end position="21"/>
    </location>
</feature>
<sequence>MRSETMYRLSVLLCVSLMALAGCSNERLDRLETDAIILAFGDSLTAGVGSEEGYSYPEVLADLTQLNVISSGVPGEVSEQGAPRLAQELRRVRPDLLILLHGGNDILRNRPLTELKANLDAMIGMAQSRGAQVVLIAVPEKKLFSDAAPFYEELAEQHDLVLIDELLAELLRDPAMKSDAVHLNAAGYRALAEGVHAVLRDEGAL</sequence>
<evidence type="ECO:0000313" key="4">
    <source>
        <dbReference type="Proteomes" id="UP000810171"/>
    </source>
</evidence>
<keyword evidence="4" id="KW-1185">Reference proteome</keyword>
<dbReference type="PROSITE" id="PS51257">
    <property type="entry name" value="PROKAR_LIPOPROTEIN"/>
    <property type="match status" value="1"/>
</dbReference>
<dbReference type="Gene3D" id="3.40.50.1110">
    <property type="entry name" value="SGNH hydrolase"/>
    <property type="match status" value="1"/>
</dbReference>
<reference evidence="3 4" key="1">
    <citation type="submission" date="2020-09" db="EMBL/GenBank/DDBJ databases">
        <authorList>
            <person name="Tanuku N.R.S."/>
        </authorList>
    </citation>
    <scope>NUCLEOTIDE SEQUENCE [LARGE SCALE GENOMIC DNA]</scope>
    <source>
        <strain evidence="3 4">AK62</strain>
    </source>
</reference>
<dbReference type="PANTHER" id="PTHR30383">
    <property type="entry name" value="THIOESTERASE 1/PROTEASE 1/LYSOPHOSPHOLIPASE L1"/>
    <property type="match status" value="1"/>
</dbReference>
<dbReference type="Proteomes" id="UP000810171">
    <property type="component" value="Unassembled WGS sequence"/>
</dbReference>
<protein>
    <submittedName>
        <fullName evidence="3">Arylesterase</fullName>
    </submittedName>
</protein>
<dbReference type="InterPro" id="IPR051532">
    <property type="entry name" value="Ester_Hydrolysis_Enzymes"/>
</dbReference>
<gene>
    <name evidence="3" type="ORF">H9C73_04810</name>
</gene>
<dbReference type="SUPFAM" id="SSF52266">
    <property type="entry name" value="SGNH hydrolase"/>
    <property type="match status" value="1"/>
</dbReference>
<comment type="caution">
    <text evidence="3">The sequence shown here is derived from an EMBL/GenBank/DDBJ whole genome shotgun (WGS) entry which is preliminary data.</text>
</comment>
<evidence type="ECO:0000313" key="3">
    <source>
        <dbReference type="EMBL" id="MBP0048046.1"/>
    </source>
</evidence>
<dbReference type="InterPro" id="IPR013830">
    <property type="entry name" value="SGNH_hydro"/>
</dbReference>
<feature type="chain" id="PRO_5046976322" evidence="1">
    <location>
        <begin position="22"/>
        <end position="205"/>
    </location>
</feature>
<dbReference type="EMBL" id="JACVEW010000005">
    <property type="protein sequence ID" value="MBP0048046.1"/>
    <property type="molecule type" value="Genomic_DNA"/>
</dbReference>
<name>A0ABS3Z8U9_9GAMM</name>
<evidence type="ECO:0000256" key="1">
    <source>
        <dbReference type="SAM" id="SignalP"/>
    </source>
</evidence>
<proteinExistence type="predicted"/>
<feature type="domain" description="SGNH hydrolase-type esterase" evidence="2">
    <location>
        <begin position="39"/>
        <end position="190"/>
    </location>
</feature>